<gene>
    <name evidence="2" type="ORF">CRE_03707</name>
</gene>
<feature type="region of interest" description="Disordered" evidence="1">
    <location>
        <begin position="859"/>
        <end position="883"/>
    </location>
</feature>
<proteinExistence type="predicted"/>
<dbReference type="EMBL" id="DS268418">
    <property type="protein sequence ID" value="EFO84809.1"/>
    <property type="molecule type" value="Genomic_DNA"/>
</dbReference>
<dbReference type="eggNOG" id="ENOG502S29Y">
    <property type="taxonomic scope" value="Eukaryota"/>
</dbReference>
<reference evidence="2" key="1">
    <citation type="submission" date="2007-07" db="EMBL/GenBank/DDBJ databases">
        <title>PCAP assembly of the Caenorhabditis remanei genome.</title>
        <authorList>
            <consortium name="The Caenorhabditis remanei Sequencing Consortium"/>
            <person name="Wilson R.K."/>
        </authorList>
    </citation>
    <scope>NUCLEOTIDE SEQUENCE [LARGE SCALE GENOMIC DNA]</scope>
    <source>
        <strain evidence="2">PB4641</strain>
    </source>
</reference>
<dbReference type="Proteomes" id="UP000008281">
    <property type="component" value="Unassembled WGS sequence"/>
</dbReference>
<organism evidence="3">
    <name type="scientific">Caenorhabditis remanei</name>
    <name type="common">Caenorhabditis vulgaris</name>
    <dbReference type="NCBI Taxonomy" id="31234"/>
    <lineage>
        <taxon>Eukaryota</taxon>
        <taxon>Metazoa</taxon>
        <taxon>Ecdysozoa</taxon>
        <taxon>Nematoda</taxon>
        <taxon>Chromadorea</taxon>
        <taxon>Rhabditida</taxon>
        <taxon>Rhabditina</taxon>
        <taxon>Rhabditomorpha</taxon>
        <taxon>Rhabditoidea</taxon>
        <taxon>Rhabditidae</taxon>
        <taxon>Peloderinae</taxon>
        <taxon>Caenorhabditis</taxon>
    </lineage>
</organism>
<feature type="compositionally biased region" description="Polar residues" evidence="1">
    <location>
        <begin position="780"/>
        <end position="792"/>
    </location>
</feature>
<feature type="region of interest" description="Disordered" evidence="1">
    <location>
        <begin position="761"/>
        <end position="796"/>
    </location>
</feature>
<dbReference type="STRING" id="31234.E3LXU4"/>
<feature type="compositionally biased region" description="Basic and acidic residues" evidence="1">
    <location>
        <begin position="766"/>
        <end position="779"/>
    </location>
</feature>
<evidence type="ECO:0000313" key="2">
    <source>
        <dbReference type="EMBL" id="EFO84809.1"/>
    </source>
</evidence>
<feature type="compositionally biased region" description="Acidic residues" evidence="1">
    <location>
        <begin position="859"/>
        <end position="870"/>
    </location>
</feature>
<dbReference type="HOGENOM" id="CLU_322168_0_0_1"/>
<name>E3LXU4_CAERE</name>
<dbReference type="InParanoid" id="E3LXU4"/>
<dbReference type="OrthoDB" id="5832385at2759"/>
<evidence type="ECO:0000256" key="1">
    <source>
        <dbReference type="SAM" id="MobiDB-lite"/>
    </source>
</evidence>
<evidence type="ECO:0000313" key="3">
    <source>
        <dbReference type="Proteomes" id="UP000008281"/>
    </source>
</evidence>
<sequence>MEIHGSEILEMSFSFFCRNLLAIVENRSAERMSTNGTTKLGVVEENLREFDECFREFQTTPLPKQGKFFLQLALLLLYGDYQTNVSNCFEFSASNSKQQLVSRNKAEEEELRLNQTAASNAAQIREKNTKIMEKQQFGVPLRNVEVAEKKTYLKTRFESAPGCSYLPGFASSMTSQPSFVQKTQSRYPPSSHYKRTPILYQPPNQQPVRYVCCSRKGPSTSGNSGVNCSTKPILKNGNIATGDNRVLTTQNIFGMSRSFINSLLKYLHVFHFPAPTGINHPAQNLSSGKQLGQVILMRRLDGKLVRVRRIIKSQPEVRRVILAPPPQLGNYLKIRNARSEKTDSSDADQLANTEILDKQVKEEPIDVKEETIEVKEEPLDDYERHDNGQPIVVKPPRVIIPRFVFPVPGIPSSLPTLKTIQQTSLSRPSEREKTPTEYWKLFGSGVLHNRRPSPSPEIFLGAGKPINLPNKSTSGFSKLTQKRIDSYYQNRLQSFTKKDGIVRNVPDSSNLLSNSALTEKEGHDTLDWTGAKRVEFSRQDQAKSDFNGQDVYKYMDSESFKQFLESPSMSTFEKMEFSSDLLGEIPRSSSLSLSNLFETSTKIHEDGYIAQNERNRIINEIKVRDSLSGPVRLPPDEEGASTSEIVLHNEQSHQINIVWNGSESKVPELVLCHLCDGIMRLCIRKTKYRGIVKEYPAYRCLRKGCQTFRSIKKQMDQNLNKGMNSTRRVTMTFPKPISFANMEVKEEVMDDPNDFASSQFSSYGIRSEKGNQNEKRALESTEQLSSEGSSLYTLDAPPQKRIRKSILDTLSKDFHCGPETEEDHDEEGDEGLLGESIDFRHIYKSGNIECEQLKKEEETNDYYFEEEDYEDTKSRSLSSEVSIEKEIPEAMDHVIKEES</sequence>
<accession>E3LXU4</accession>
<protein>
    <submittedName>
        <fullName evidence="2">Uncharacterized protein</fullName>
    </submittedName>
</protein>
<keyword evidence="3" id="KW-1185">Reference proteome</keyword>
<dbReference type="AlphaFoldDB" id="E3LXU4"/>